<accession>A0A543CEN8</accession>
<gene>
    <name evidence="2" type="ORF">FB559_1052</name>
</gene>
<evidence type="ECO:0000259" key="1">
    <source>
        <dbReference type="Pfam" id="PF08241"/>
    </source>
</evidence>
<dbReference type="AlphaFoldDB" id="A0A543CEN8"/>
<dbReference type="InterPro" id="IPR029063">
    <property type="entry name" value="SAM-dependent_MTases_sf"/>
</dbReference>
<evidence type="ECO:0000313" key="3">
    <source>
        <dbReference type="Proteomes" id="UP000316096"/>
    </source>
</evidence>
<sequence length="248" mass="26976">MLSIPAKHPAVGEAETLASYWTFYWAVAAAQLSRWLPRRPSRILDLSGSQARYADQAANAGHTVVEVRDAPRATPRPKRTRTVVADAVSLGFLAPGSFDAVVAEARMLSRHLVTEDVVAEIARVLRPGGRVLLSVDSLVLGMAILAEQNYWAHLSDVPRSEVVLVPWPDGSITRCFGVEQLRELLTECGLEVEWIRPRTALSPSTVEHVLGSSPQALTRLVRAELTAPQSDEPVGIHLVASAIKRVDA</sequence>
<dbReference type="Pfam" id="PF08241">
    <property type="entry name" value="Methyltransf_11"/>
    <property type="match status" value="1"/>
</dbReference>
<dbReference type="GO" id="GO:0008757">
    <property type="term" value="F:S-adenosylmethionine-dependent methyltransferase activity"/>
    <property type="evidence" value="ECO:0007669"/>
    <property type="project" value="InterPro"/>
</dbReference>
<dbReference type="SUPFAM" id="SSF53335">
    <property type="entry name" value="S-adenosyl-L-methionine-dependent methyltransferases"/>
    <property type="match status" value="1"/>
</dbReference>
<name>A0A543CEN8_9ACTN</name>
<keyword evidence="3" id="KW-1185">Reference proteome</keyword>
<keyword evidence="2" id="KW-0489">Methyltransferase</keyword>
<dbReference type="GO" id="GO:0032259">
    <property type="term" value="P:methylation"/>
    <property type="evidence" value="ECO:0007669"/>
    <property type="project" value="UniProtKB-KW"/>
</dbReference>
<dbReference type="Gene3D" id="3.40.50.150">
    <property type="entry name" value="Vaccinia Virus protein VP39"/>
    <property type="match status" value="1"/>
</dbReference>
<feature type="domain" description="Methyltransferase type 11" evidence="1">
    <location>
        <begin position="47"/>
        <end position="132"/>
    </location>
</feature>
<protein>
    <submittedName>
        <fullName evidence="2">Methyltransferase family protein</fullName>
    </submittedName>
</protein>
<dbReference type="InterPro" id="IPR013216">
    <property type="entry name" value="Methyltransf_11"/>
</dbReference>
<dbReference type="CDD" id="cd02440">
    <property type="entry name" value="AdoMet_MTases"/>
    <property type="match status" value="1"/>
</dbReference>
<evidence type="ECO:0000313" key="2">
    <source>
        <dbReference type="EMBL" id="TQL95549.1"/>
    </source>
</evidence>
<keyword evidence="2" id="KW-0808">Transferase</keyword>
<dbReference type="Proteomes" id="UP000316096">
    <property type="component" value="Unassembled WGS sequence"/>
</dbReference>
<dbReference type="EMBL" id="VFOZ01000001">
    <property type="protein sequence ID" value="TQL95549.1"/>
    <property type="molecule type" value="Genomic_DNA"/>
</dbReference>
<comment type="caution">
    <text evidence="2">The sequence shown here is derived from an EMBL/GenBank/DDBJ whole genome shotgun (WGS) entry which is preliminary data.</text>
</comment>
<reference evidence="2 3" key="1">
    <citation type="submission" date="2019-06" db="EMBL/GenBank/DDBJ databases">
        <title>Sequencing the genomes of 1000 actinobacteria strains.</title>
        <authorList>
            <person name="Klenk H.-P."/>
        </authorList>
    </citation>
    <scope>NUCLEOTIDE SEQUENCE [LARGE SCALE GENOMIC DNA]</scope>
    <source>
        <strain evidence="2 3">DSM 102200</strain>
    </source>
</reference>
<proteinExistence type="predicted"/>
<organism evidence="2 3">
    <name type="scientific">Actinoallomurus bryophytorum</name>
    <dbReference type="NCBI Taxonomy" id="1490222"/>
    <lineage>
        <taxon>Bacteria</taxon>
        <taxon>Bacillati</taxon>
        <taxon>Actinomycetota</taxon>
        <taxon>Actinomycetes</taxon>
        <taxon>Streptosporangiales</taxon>
        <taxon>Thermomonosporaceae</taxon>
        <taxon>Actinoallomurus</taxon>
    </lineage>
</organism>